<dbReference type="RefSeq" id="WP_008705989.1">
    <property type="nucleotide sequence ID" value="NZ_CYZA01000026.1"/>
</dbReference>
<dbReference type="HAMAP" id="MF_00175">
    <property type="entry name" value="ClpX"/>
    <property type="match status" value="1"/>
</dbReference>
<keyword evidence="10" id="KW-0378">Hydrolase</keyword>
<dbReference type="FunFam" id="3.40.50.300:FF:000005">
    <property type="entry name" value="ATP-dependent Clp protease ATP-binding subunit ClpX"/>
    <property type="match status" value="1"/>
</dbReference>
<dbReference type="Pfam" id="PF10431">
    <property type="entry name" value="ClpB_D2-small"/>
    <property type="match status" value="1"/>
</dbReference>
<dbReference type="InterPro" id="IPR059188">
    <property type="entry name" value="Znf_CLPX-like"/>
</dbReference>
<evidence type="ECO:0000256" key="6">
    <source>
        <dbReference type="HAMAP-Rule" id="MF_00175"/>
    </source>
</evidence>
<keyword evidence="3 6" id="KW-0862">Zinc</keyword>
<feature type="region of interest" description="Disordered" evidence="8">
    <location>
        <begin position="402"/>
        <end position="438"/>
    </location>
</feature>
<dbReference type="SUPFAM" id="SSF57716">
    <property type="entry name" value="Glucocorticoid receptor-like (DNA-binding domain)"/>
    <property type="match status" value="1"/>
</dbReference>
<accession>A0A174FGZ4</accession>
<dbReference type="InterPro" id="IPR004487">
    <property type="entry name" value="Clp_protease_ATP-bd_su_ClpX"/>
</dbReference>
<dbReference type="GO" id="GO:0140662">
    <property type="term" value="F:ATP-dependent protein folding chaperone"/>
    <property type="evidence" value="ECO:0007669"/>
    <property type="project" value="InterPro"/>
</dbReference>
<reference evidence="10 11" key="1">
    <citation type="submission" date="2015-09" db="EMBL/GenBank/DDBJ databases">
        <authorList>
            <consortium name="Pathogen Informatics"/>
        </authorList>
    </citation>
    <scope>NUCLEOTIDE SEQUENCE [LARGE SCALE GENOMIC DNA]</scope>
    <source>
        <strain evidence="10 11">2789STDY5608838</strain>
    </source>
</reference>
<dbReference type="Pfam" id="PF06689">
    <property type="entry name" value="zf-C4_ClpX"/>
    <property type="match status" value="1"/>
</dbReference>
<dbReference type="Gene3D" id="3.40.50.300">
    <property type="entry name" value="P-loop containing nucleotide triphosphate hydrolases"/>
    <property type="match status" value="1"/>
</dbReference>
<protein>
    <recommendedName>
        <fullName evidence="6">ATP-dependent Clp protease ATP-binding subunit ClpX</fullName>
    </recommendedName>
</protein>
<feature type="domain" description="ClpX-type ZB" evidence="9">
    <location>
        <begin position="1"/>
        <end position="55"/>
    </location>
</feature>
<evidence type="ECO:0000256" key="8">
    <source>
        <dbReference type="SAM" id="MobiDB-lite"/>
    </source>
</evidence>
<dbReference type="Proteomes" id="UP000095447">
    <property type="component" value="Unassembled WGS sequence"/>
</dbReference>
<dbReference type="GO" id="GO:0051301">
    <property type="term" value="P:cell division"/>
    <property type="evidence" value="ECO:0007669"/>
    <property type="project" value="TreeGrafter"/>
</dbReference>
<feature type="binding site" evidence="6 7">
    <location>
        <position position="39"/>
    </location>
    <ligand>
        <name>Zn(2+)</name>
        <dbReference type="ChEBI" id="CHEBI:29105"/>
    </ligand>
</feature>
<dbReference type="GO" id="GO:0016887">
    <property type="term" value="F:ATP hydrolysis activity"/>
    <property type="evidence" value="ECO:0007669"/>
    <property type="project" value="InterPro"/>
</dbReference>
<feature type="binding site" evidence="6 7">
    <location>
        <position position="12"/>
    </location>
    <ligand>
        <name>Zn(2+)</name>
        <dbReference type="ChEBI" id="CHEBI:29105"/>
    </ligand>
</feature>
<evidence type="ECO:0000256" key="2">
    <source>
        <dbReference type="ARBA" id="ARBA00022741"/>
    </source>
</evidence>
<evidence type="ECO:0000256" key="4">
    <source>
        <dbReference type="ARBA" id="ARBA00022840"/>
    </source>
</evidence>
<comment type="subunit">
    <text evidence="6">Component of the ClpX-ClpP complex. Forms a hexameric ring that, in the presence of ATP, binds to fourteen ClpP subunits assembled into a disk-like structure with a central cavity, resembling the structure of eukaryotic proteasomes.</text>
</comment>
<feature type="binding site" evidence="6 7">
    <location>
        <position position="36"/>
    </location>
    <ligand>
        <name>Zn(2+)</name>
        <dbReference type="ChEBI" id="CHEBI:29105"/>
    </ligand>
</feature>
<dbReference type="NCBIfam" id="NF003745">
    <property type="entry name" value="PRK05342.1"/>
    <property type="match status" value="1"/>
</dbReference>
<dbReference type="Pfam" id="PF07724">
    <property type="entry name" value="AAA_2"/>
    <property type="match status" value="1"/>
</dbReference>
<sequence>MAEKMREGKVRCSFCQKTEDQVRKLIAGPDGKVFICDECIGICSEIMEEELNPYDDEVLNSDINLLKPEEIHAVLDDYVIGQDAAKKALSVAVYNHYKRILASKNSDVELQKSNILMLGPTGSGKTLLAQTLARLLNVPFAIADATTLTEAGYVGEDVENILLKIIQAADYDIERAQYGIIYIDEIDKITRKSENPSITRDVSGEGVQQALLKILEGTVASVPPQGGRKHPHQEFLQIDTTNILFICGGAFDGIEKIIESRQDTKSIGFGAEVSVKEDRNVGEILKDVMPEDFIKFGLIPEFIGRVPVVVTLDALDENALISILKEPKNSLTKQYHRLFELDGVELDFEDDALELVAKKSLERKTGARGLRAIMEGSLMDLMYKIPSDDTIRKCTITKDVVDGTGEPEIVRGETPAQAKTAGSRRTSRTHKKDKPETA</sequence>
<dbReference type="STRING" id="657314.CK5_19240"/>
<keyword evidence="2 6" id="KW-0547">Nucleotide-binding</keyword>
<evidence type="ECO:0000256" key="3">
    <source>
        <dbReference type="ARBA" id="ARBA00022833"/>
    </source>
</evidence>
<dbReference type="InterPro" id="IPR027417">
    <property type="entry name" value="P-loop_NTPase"/>
</dbReference>
<dbReference type="InterPro" id="IPR003593">
    <property type="entry name" value="AAA+_ATPase"/>
</dbReference>
<dbReference type="InterPro" id="IPR046425">
    <property type="entry name" value="ClpX_bact"/>
</dbReference>
<dbReference type="PANTHER" id="PTHR48102:SF7">
    <property type="entry name" value="ATP-DEPENDENT CLP PROTEASE ATP-BINDING SUBUNIT CLPX-LIKE, MITOCHONDRIAL"/>
    <property type="match status" value="1"/>
</dbReference>
<dbReference type="SMART" id="SM01086">
    <property type="entry name" value="ClpB_D2-small"/>
    <property type="match status" value="1"/>
</dbReference>
<gene>
    <name evidence="10" type="primary">clpX_2</name>
    <name evidence="6" type="synonym">clpX</name>
    <name evidence="10" type="ORF">ERS852395_03193</name>
</gene>
<dbReference type="GO" id="GO:0051603">
    <property type="term" value="P:proteolysis involved in protein catabolic process"/>
    <property type="evidence" value="ECO:0007669"/>
    <property type="project" value="TreeGrafter"/>
</dbReference>
<keyword evidence="5 6" id="KW-0143">Chaperone</keyword>
<dbReference type="SUPFAM" id="SSF52540">
    <property type="entry name" value="P-loop containing nucleoside triphosphate hydrolases"/>
    <property type="match status" value="1"/>
</dbReference>
<dbReference type="Gene3D" id="1.10.8.60">
    <property type="match status" value="1"/>
</dbReference>
<dbReference type="InterPro" id="IPR003959">
    <property type="entry name" value="ATPase_AAA_core"/>
</dbReference>
<evidence type="ECO:0000313" key="11">
    <source>
        <dbReference type="Proteomes" id="UP000095447"/>
    </source>
</evidence>
<evidence type="ECO:0000256" key="5">
    <source>
        <dbReference type="ARBA" id="ARBA00023186"/>
    </source>
</evidence>
<name>A0A174FGZ4_9FIRM</name>
<dbReference type="Gene3D" id="6.20.220.10">
    <property type="entry name" value="ClpX chaperone, C4-type zinc finger domain"/>
    <property type="match status" value="1"/>
</dbReference>
<dbReference type="FunFam" id="1.10.8.60:FF:000002">
    <property type="entry name" value="ATP-dependent Clp protease ATP-binding subunit ClpX"/>
    <property type="match status" value="1"/>
</dbReference>
<evidence type="ECO:0000259" key="9">
    <source>
        <dbReference type="PROSITE" id="PS51902"/>
    </source>
</evidence>
<dbReference type="AlphaFoldDB" id="A0A174FGZ4"/>
<dbReference type="InterPro" id="IPR010603">
    <property type="entry name" value="Znf_CppX_C4"/>
</dbReference>
<feature type="binding site" evidence="6">
    <location>
        <begin position="120"/>
        <end position="127"/>
    </location>
    <ligand>
        <name>ATP</name>
        <dbReference type="ChEBI" id="CHEBI:30616"/>
    </ligand>
</feature>
<dbReference type="SMART" id="SM00994">
    <property type="entry name" value="zf-C4_ClpX"/>
    <property type="match status" value="1"/>
</dbReference>
<dbReference type="InterPro" id="IPR050052">
    <property type="entry name" value="ATP-dep_Clp_protease_ClpX"/>
</dbReference>
<dbReference type="EMBL" id="CYZA01000026">
    <property type="protein sequence ID" value="CUO48807.1"/>
    <property type="molecule type" value="Genomic_DNA"/>
</dbReference>
<keyword evidence="1 6" id="KW-0479">Metal-binding</keyword>
<dbReference type="GO" id="GO:0009376">
    <property type="term" value="C:HslUV protease complex"/>
    <property type="evidence" value="ECO:0007669"/>
    <property type="project" value="TreeGrafter"/>
</dbReference>
<keyword evidence="4 6" id="KW-0067">ATP-binding</keyword>
<comment type="similarity">
    <text evidence="6 7">Belongs to the ClpX chaperone family.</text>
</comment>
<dbReference type="InterPro" id="IPR019489">
    <property type="entry name" value="Clp_ATPase_C"/>
</dbReference>
<feature type="binding site" evidence="6 7">
    <location>
        <position position="15"/>
    </location>
    <ligand>
        <name>Zn(2+)</name>
        <dbReference type="ChEBI" id="CHEBI:29105"/>
    </ligand>
</feature>
<evidence type="ECO:0000313" key="10">
    <source>
        <dbReference type="EMBL" id="CUO48807.1"/>
    </source>
</evidence>
<dbReference type="GO" id="GO:0051082">
    <property type="term" value="F:unfolded protein binding"/>
    <property type="evidence" value="ECO:0007669"/>
    <property type="project" value="UniProtKB-UniRule"/>
</dbReference>
<comment type="function">
    <text evidence="6">ATP-dependent specificity component of the Clp protease. It directs the protease to specific substrates. Can perform chaperone functions in the absence of ClpP.</text>
</comment>
<dbReference type="PANTHER" id="PTHR48102">
    <property type="entry name" value="ATP-DEPENDENT CLP PROTEASE ATP-BINDING SUBUNIT CLPX-LIKE, MITOCHONDRIAL-RELATED"/>
    <property type="match status" value="1"/>
</dbReference>
<dbReference type="PROSITE" id="PS51902">
    <property type="entry name" value="CLPX_ZB"/>
    <property type="match status" value="1"/>
</dbReference>
<keyword evidence="10" id="KW-0645">Protease</keyword>
<dbReference type="GO" id="GO:0046983">
    <property type="term" value="F:protein dimerization activity"/>
    <property type="evidence" value="ECO:0007669"/>
    <property type="project" value="UniProtKB-UniRule"/>
</dbReference>
<dbReference type="GO" id="GO:0008270">
    <property type="term" value="F:zinc ion binding"/>
    <property type="evidence" value="ECO:0007669"/>
    <property type="project" value="UniProtKB-UniRule"/>
</dbReference>
<evidence type="ECO:0000256" key="7">
    <source>
        <dbReference type="PROSITE-ProRule" id="PRU01250"/>
    </source>
</evidence>
<organism evidence="10 11">
    <name type="scientific">Blautia obeum</name>
    <dbReference type="NCBI Taxonomy" id="40520"/>
    <lineage>
        <taxon>Bacteria</taxon>
        <taxon>Bacillati</taxon>
        <taxon>Bacillota</taxon>
        <taxon>Clostridia</taxon>
        <taxon>Lachnospirales</taxon>
        <taxon>Lachnospiraceae</taxon>
        <taxon>Blautia</taxon>
    </lineage>
</organism>
<dbReference type="NCBIfam" id="TIGR00382">
    <property type="entry name" value="clpX"/>
    <property type="match status" value="1"/>
</dbReference>
<dbReference type="GO" id="GO:0008233">
    <property type="term" value="F:peptidase activity"/>
    <property type="evidence" value="ECO:0007669"/>
    <property type="project" value="UniProtKB-KW"/>
</dbReference>
<evidence type="ECO:0000256" key="1">
    <source>
        <dbReference type="ARBA" id="ARBA00022723"/>
    </source>
</evidence>
<dbReference type="GO" id="GO:0005524">
    <property type="term" value="F:ATP binding"/>
    <property type="evidence" value="ECO:0007669"/>
    <property type="project" value="UniProtKB-UniRule"/>
</dbReference>
<proteinExistence type="inferred from homology"/>
<dbReference type="CDD" id="cd19497">
    <property type="entry name" value="RecA-like_ClpX"/>
    <property type="match status" value="1"/>
</dbReference>
<dbReference type="SMART" id="SM00382">
    <property type="entry name" value="AAA"/>
    <property type="match status" value="1"/>
</dbReference>
<dbReference type="InterPro" id="IPR038366">
    <property type="entry name" value="Znf_CppX_C4_sf"/>
</dbReference>